<dbReference type="Gene3D" id="3.10.620.30">
    <property type="match status" value="1"/>
</dbReference>
<dbReference type="SUPFAM" id="SSF54001">
    <property type="entry name" value="Cysteine proteinases"/>
    <property type="match status" value="1"/>
</dbReference>
<proteinExistence type="predicted"/>
<dbReference type="SMART" id="SM00460">
    <property type="entry name" value="TGc"/>
    <property type="match status" value="1"/>
</dbReference>
<dbReference type="PANTHER" id="PTHR33490">
    <property type="entry name" value="BLR5614 PROTEIN-RELATED"/>
    <property type="match status" value="1"/>
</dbReference>
<dbReference type="OrthoDB" id="5438043at2"/>
<dbReference type="KEGG" id="chq:AQ619_12410"/>
<gene>
    <name evidence="2" type="ORF">AQ619_12410</name>
</gene>
<organism evidence="2 3">
    <name type="scientific">Caulobacter henricii</name>
    <dbReference type="NCBI Taxonomy" id="69395"/>
    <lineage>
        <taxon>Bacteria</taxon>
        <taxon>Pseudomonadati</taxon>
        <taxon>Pseudomonadota</taxon>
        <taxon>Alphaproteobacteria</taxon>
        <taxon>Caulobacterales</taxon>
        <taxon>Caulobacteraceae</taxon>
        <taxon>Caulobacter</taxon>
    </lineage>
</organism>
<evidence type="ECO:0000259" key="1">
    <source>
        <dbReference type="SMART" id="SM00460"/>
    </source>
</evidence>
<feature type="domain" description="Transglutaminase-like" evidence="1">
    <location>
        <begin position="158"/>
        <end position="218"/>
    </location>
</feature>
<keyword evidence="3" id="KW-1185">Reference proteome</keyword>
<dbReference type="Pfam" id="PF01841">
    <property type="entry name" value="Transglut_core"/>
    <property type="match status" value="1"/>
</dbReference>
<evidence type="ECO:0000313" key="2">
    <source>
        <dbReference type="EMBL" id="ALL15333.1"/>
    </source>
</evidence>
<dbReference type="STRING" id="69395.AQ619_12410"/>
<sequence>MQLQVEARLDYDFHGPVEALLHLEVAHWPGQRILSEQLSLDPPIAWSRQDDPGTGERRLVFAHAGPLKITYQALVDLDPADHALTGAAQATVASLPVEALPYLRPSRYVESDLFEQVAAADFAGLTGGDRVAAILDWMGRAMAYRAWASHATSSASSTYMSRAGVCRDFAHVAVALCRASDIPARMVSAYALGLKPEDFHAVIEVYVGGRWRLADPTGLAQPDTLVRIGHGRDAADIPFLTIFGQATMTGQSVRVLAPWPDPVRAPD</sequence>
<dbReference type="RefSeq" id="WP_062151633.1">
    <property type="nucleotide sequence ID" value="NZ_CP013002.1"/>
</dbReference>
<accession>A0A0P0P4Q1</accession>
<protein>
    <submittedName>
        <fullName evidence="2">Transglutaminase</fullName>
    </submittedName>
</protein>
<dbReference type="Proteomes" id="UP000056905">
    <property type="component" value="Chromosome"/>
</dbReference>
<dbReference type="InterPro" id="IPR038765">
    <property type="entry name" value="Papain-like_cys_pep_sf"/>
</dbReference>
<reference evidence="2 3" key="1">
    <citation type="submission" date="2015-10" db="EMBL/GenBank/DDBJ databases">
        <title>Conservation of the essential genome among Caulobacter and Brevundimonas species.</title>
        <authorList>
            <person name="Scott D."/>
            <person name="Ely B."/>
        </authorList>
    </citation>
    <scope>NUCLEOTIDE SEQUENCE [LARGE SCALE GENOMIC DNA]</scope>
    <source>
        <strain evidence="2 3">CB4</strain>
    </source>
</reference>
<evidence type="ECO:0000313" key="3">
    <source>
        <dbReference type="Proteomes" id="UP000056905"/>
    </source>
</evidence>
<dbReference type="EMBL" id="CP013002">
    <property type="protein sequence ID" value="ALL15333.1"/>
    <property type="molecule type" value="Genomic_DNA"/>
</dbReference>
<dbReference type="InterPro" id="IPR002931">
    <property type="entry name" value="Transglutaminase-like"/>
</dbReference>
<dbReference type="Gene3D" id="2.60.40.2250">
    <property type="match status" value="1"/>
</dbReference>
<name>A0A0P0P4Q1_9CAUL</name>
<dbReference type="AlphaFoldDB" id="A0A0P0P4Q1"/>
<dbReference type="PANTHER" id="PTHR33490:SF12">
    <property type="entry name" value="BLL5557 PROTEIN"/>
    <property type="match status" value="1"/>
</dbReference>